<organism evidence="1 2">
    <name type="scientific">Entomophthora muscae</name>
    <dbReference type="NCBI Taxonomy" id="34485"/>
    <lineage>
        <taxon>Eukaryota</taxon>
        <taxon>Fungi</taxon>
        <taxon>Fungi incertae sedis</taxon>
        <taxon>Zoopagomycota</taxon>
        <taxon>Entomophthoromycotina</taxon>
        <taxon>Entomophthoromycetes</taxon>
        <taxon>Entomophthorales</taxon>
        <taxon>Entomophthoraceae</taxon>
        <taxon>Entomophthora</taxon>
    </lineage>
</organism>
<proteinExistence type="predicted"/>
<comment type="caution">
    <text evidence="1">The sequence shown here is derived from an EMBL/GenBank/DDBJ whole genome shotgun (WGS) entry which is preliminary data.</text>
</comment>
<reference evidence="1" key="1">
    <citation type="submission" date="2022-04" db="EMBL/GenBank/DDBJ databases">
        <title>Genome of the entomopathogenic fungus Entomophthora muscae.</title>
        <authorList>
            <person name="Elya C."/>
            <person name="Lovett B.R."/>
            <person name="Lee E."/>
            <person name="Macias A.M."/>
            <person name="Hajek A.E."/>
            <person name="De Bivort B.L."/>
            <person name="Kasson M.T."/>
            <person name="De Fine Licht H.H."/>
            <person name="Stajich J.E."/>
        </authorList>
    </citation>
    <scope>NUCLEOTIDE SEQUENCE</scope>
    <source>
        <strain evidence="1">Berkeley</strain>
    </source>
</reference>
<accession>A0ACC2SDH2</accession>
<protein>
    <submittedName>
        <fullName evidence="1">Uncharacterized protein</fullName>
    </submittedName>
</protein>
<evidence type="ECO:0000313" key="2">
    <source>
        <dbReference type="Proteomes" id="UP001165960"/>
    </source>
</evidence>
<evidence type="ECO:0000313" key="1">
    <source>
        <dbReference type="EMBL" id="KAJ9060453.1"/>
    </source>
</evidence>
<keyword evidence="2" id="KW-1185">Reference proteome</keyword>
<gene>
    <name evidence="1" type="ORF">DSO57_1030749</name>
</gene>
<sequence length="136" mass="15463">MYKDGTITEVHTLNGYVGTFTIGPDNKFYGIWQSSPRRGSIKLIEIHLNKEMDPRVLGVGSKNSKNNDVKCDKQGNVYVFWKPNIIEVYTPQNETYLITSGIVQGHMAISNSEPQHLYVRGFKTDTRVPAMERIDL</sequence>
<dbReference type="Proteomes" id="UP001165960">
    <property type="component" value="Unassembled WGS sequence"/>
</dbReference>
<name>A0ACC2SDH2_9FUNG</name>
<dbReference type="EMBL" id="QTSX02005185">
    <property type="protein sequence ID" value="KAJ9060453.1"/>
    <property type="molecule type" value="Genomic_DNA"/>
</dbReference>